<organism evidence="4 5">
    <name type="scientific">Fulvivirga kasyanovii</name>
    <dbReference type="NCBI Taxonomy" id="396812"/>
    <lineage>
        <taxon>Bacteria</taxon>
        <taxon>Pseudomonadati</taxon>
        <taxon>Bacteroidota</taxon>
        <taxon>Cytophagia</taxon>
        <taxon>Cytophagales</taxon>
        <taxon>Fulvivirgaceae</taxon>
        <taxon>Fulvivirga</taxon>
    </lineage>
</organism>
<keyword evidence="1" id="KW-1133">Transmembrane helix</keyword>
<dbReference type="Proteomes" id="UP000798808">
    <property type="component" value="Unassembled WGS sequence"/>
</dbReference>
<evidence type="ECO:0000259" key="2">
    <source>
        <dbReference type="Pfam" id="PF04773"/>
    </source>
</evidence>
<dbReference type="PANTHER" id="PTHR30273">
    <property type="entry name" value="PERIPLASMIC SIGNAL SENSOR AND SIGMA FACTOR ACTIVATOR FECR-RELATED"/>
    <property type="match status" value="1"/>
</dbReference>
<keyword evidence="5" id="KW-1185">Reference proteome</keyword>
<keyword evidence="1" id="KW-0472">Membrane</keyword>
<dbReference type="PIRSF" id="PIRSF018266">
    <property type="entry name" value="FecR"/>
    <property type="match status" value="1"/>
</dbReference>
<protein>
    <submittedName>
        <fullName evidence="4">DUF4974 domain-containing protein</fullName>
    </submittedName>
</protein>
<dbReference type="InterPro" id="IPR006860">
    <property type="entry name" value="FecR"/>
</dbReference>
<dbReference type="EMBL" id="SMLW01000545">
    <property type="protein sequence ID" value="MTI25838.1"/>
    <property type="molecule type" value="Genomic_DNA"/>
</dbReference>
<reference evidence="4 5" key="1">
    <citation type="submission" date="2019-02" db="EMBL/GenBank/DDBJ databases">
        <authorList>
            <person name="Goldberg S.R."/>
            <person name="Haltli B.A."/>
            <person name="Correa H."/>
            <person name="Russell K.G."/>
        </authorList>
    </citation>
    <scope>NUCLEOTIDE SEQUENCE [LARGE SCALE GENOMIC DNA]</scope>
    <source>
        <strain evidence="4 5">JCM 16186</strain>
    </source>
</reference>
<dbReference type="RefSeq" id="WP_155172360.1">
    <property type="nucleotide sequence ID" value="NZ_BAAAFL010000006.1"/>
</dbReference>
<dbReference type="Pfam" id="PF16344">
    <property type="entry name" value="FecR_C"/>
    <property type="match status" value="1"/>
</dbReference>
<evidence type="ECO:0000313" key="4">
    <source>
        <dbReference type="EMBL" id="MTI25838.1"/>
    </source>
</evidence>
<evidence type="ECO:0000256" key="1">
    <source>
        <dbReference type="SAM" id="Phobius"/>
    </source>
</evidence>
<name>A0ABW9RNX5_9BACT</name>
<accession>A0ABW9RNX5</accession>
<dbReference type="Pfam" id="PF04773">
    <property type="entry name" value="FecR"/>
    <property type="match status" value="1"/>
</dbReference>
<dbReference type="PANTHER" id="PTHR30273:SF2">
    <property type="entry name" value="PROTEIN FECR"/>
    <property type="match status" value="1"/>
</dbReference>
<comment type="caution">
    <text evidence="4">The sequence shown here is derived from an EMBL/GenBank/DDBJ whole genome shotgun (WGS) entry which is preliminary data.</text>
</comment>
<feature type="transmembrane region" description="Helical" evidence="1">
    <location>
        <begin position="94"/>
        <end position="115"/>
    </location>
</feature>
<proteinExistence type="predicted"/>
<evidence type="ECO:0000259" key="3">
    <source>
        <dbReference type="Pfam" id="PF16344"/>
    </source>
</evidence>
<dbReference type="Gene3D" id="2.60.120.1440">
    <property type="match status" value="1"/>
</dbReference>
<evidence type="ECO:0000313" key="5">
    <source>
        <dbReference type="Proteomes" id="UP000798808"/>
    </source>
</evidence>
<sequence length="338" mass="38003">MENDRTNIDDELLASYMAGEANADDTAVVEQWIGESEANRRYFEKLKVLWENTGRVAPHQEANVDVDLAWNKFKQRADREITDEPVSKAKGRHLYFYLSRMAAVLVVGFVVYLVYQSLEKSPEANQVELMAKAVTKSDTLPDGSQVALNVNSLVTFNENFSETERSVSLQGEAFFDVVKDDKKPFVIKTKDVIVTVLGTSFYVEAYDSLNTVEVGVEEGVVQVESYGELVLLGAGERISIDKGKQKVSEPDKYNPNDIYWKSETLIFKNEPLAGVFATLEKVYNIKINVENPRILNCRLTGKFYKESPAHIFEIIETNFELTSVEQNAGFTISGDGCE</sequence>
<dbReference type="InterPro" id="IPR012373">
    <property type="entry name" value="Ferrdict_sens_TM"/>
</dbReference>
<feature type="domain" description="Protein FecR C-terminal" evidence="3">
    <location>
        <begin position="265"/>
        <end position="318"/>
    </location>
</feature>
<dbReference type="Gene3D" id="3.55.50.30">
    <property type="match status" value="1"/>
</dbReference>
<feature type="domain" description="FecR protein" evidence="2">
    <location>
        <begin position="139"/>
        <end position="222"/>
    </location>
</feature>
<dbReference type="InterPro" id="IPR032508">
    <property type="entry name" value="FecR_C"/>
</dbReference>
<keyword evidence="1" id="KW-0812">Transmembrane</keyword>
<gene>
    <name evidence="4" type="ORF">E1163_12860</name>
</gene>